<name>U1NIM4_9EURY</name>
<dbReference type="eggNOG" id="arCOG04557">
    <property type="taxonomic scope" value="Archaea"/>
</dbReference>
<dbReference type="Proteomes" id="UP000030710">
    <property type="component" value="Unassembled WGS sequence"/>
</dbReference>
<evidence type="ECO:0000313" key="2">
    <source>
        <dbReference type="Proteomes" id="UP000030710"/>
    </source>
</evidence>
<dbReference type="AlphaFoldDB" id="U1NIM4"/>
<dbReference type="RefSeq" id="WP_021056231.1">
    <property type="nucleotide sequence ID" value="NZ_KE356561.1"/>
</dbReference>
<dbReference type="HOGENOM" id="CLU_2911471_0_0_2"/>
<evidence type="ECO:0000313" key="1">
    <source>
        <dbReference type="EMBL" id="ERG96768.1"/>
    </source>
</evidence>
<proteinExistence type="predicted"/>
<accession>U1NIM4</accession>
<sequence>MNDTYDGPLTWTDVIDATIDEEVARDEAIRLTVEDLAVDIPMCFDSDTNADADRMRMRMRM</sequence>
<organism evidence="1 2">
    <name type="scientific">Haloquadratum walsbyi J07HQW2</name>
    <dbReference type="NCBI Taxonomy" id="1238425"/>
    <lineage>
        <taxon>Archaea</taxon>
        <taxon>Methanobacteriati</taxon>
        <taxon>Methanobacteriota</taxon>
        <taxon>Stenosarchaea group</taxon>
        <taxon>Halobacteria</taxon>
        <taxon>Halobacteriales</taxon>
        <taxon>Haloferacaceae</taxon>
        <taxon>Haloquadratum</taxon>
    </lineage>
</organism>
<gene>
    <name evidence="1" type="ORF">J07HQW2_03252</name>
</gene>
<protein>
    <submittedName>
        <fullName evidence="1">Uncharacterized protein</fullName>
    </submittedName>
</protein>
<reference evidence="1 2" key="1">
    <citation type="journal article" date="2013" name="PLoS ONE">
        <title>Assembly-driven community genomics of a hypersaline microbial ecosystem.</title>
        <authorList>
            <person name="Podell S."/>
            <person name="Ugalde J.A."/>
            <person name="Narasingarao P."/>
            <person name="Banfield J.F."/>
            <person name="Heidelberg K.B."/>
            <person name="Allen E.E."/>
        </authorList>
    </citation>
    <scope>NUCLEOTIDE SEQUENCE [LARGE SCALE GENOMIC DNA]</scope>
    <source>
        <strain evidence="2">J07HQW2</strain>
    </source>
</reference>
<dbReference type="EMBL" id="KE356561">
    <property type="protein sequence ID" value="ERG96768.1"/>
    <property type="molecule type" value="Genomic_DNA"/>
</dbReference>